<protein>
    <recommendedName>
        <fullName evidence="1">Heterokaryon incompatibility domain-containing protein</fullName>
    </recommendedName>
</protein>
<dbReference type="AlphaFoldDB" id="M3ABJ6"/>
<dbReference type="Pfam" id="PF06985">
    <property type="entry name" value="HET"/>
    <property type="match status" value="1"/>
</dbReference>
<dbReference type="PANTHER" id="PTHR24148:SF64">
    <property type="entry name" value="HETEROKARYON INCOMPATIBILITY DOMAIN-CONTAINING PROTEIN"/>
    <property type="match status" value="1"/>
</dbReference>
<dbReference type="Proteomes" id="UP000016932">
    <property type="component" value="Unassembled WGS sequence"/>
</dbReference>
<dbReference type="RefSeq" id="XP_007926915.1">
    <property type="nucleotide sequence ID" value="XM_007928724.1"/>
</dbReference>
<keyword evidence="3" id="KW-1185">Reference proteome</keyword>
<dbReference type="EMBL" id="KB446559">
    <property type="protein sequence ID" value="EME81956.1"/>
    <property type="molecule type" value="Genomic_DNA"/>
</dbReference>
<evidence type="ECO:0000313" key="2">
    <source>
        <dbReference type="EMBL" id="EME81956.1"/>
    </source>
</evidence>
<dbReference type="GeneID" id="19334638"/>
<reference evidence="2 3" key="1">
    <citation type="journal article" date="2012" name="PLoS Pathog.">
        <title>Diverse lifestyles and strategies of plant pathogenesis encoded in the genomes of eighteen Dothideomycetes fungi.</title>
        <authorList>
            <person name="Ohm R.A."/>
            <person name="Feau N."/>
            <person name="Henrissat B."/>
            <person name="Schoch C.L."/>
            <person name="Horwitz B.A."/>
            <person name="Barry K.W."/>
            <person name="Condon B.J."/>
            <person name="Copeland A.C."/>
            <person name="Dhillon B."/>
            <person name="Glaser F."/>
            <person name="Hesse C.N."/>
            <person name="Kosti I."/>
            <person name="LaButti K."/>
            <person name="Lindquist E.A."/>
            <person name="Lucas S."/>
            <person name="Salamov A.A."/>
            <person name="Bradshaw R.E."/>
            <person name="Ciuffetti L."/>
            <person name="Hamelin R.C."/>
            <person name="Kema G.H.J."/>
            <person name="Lawrence C."/>
            <person name="Scott J.A."/>
            <person name="Spatafora J.W."/>
            <person name="Turgeon B.G."/>
            <person name="de Wit P.J.G.M."/>
            <person name="Zhong S."/>
            <person name="Goodwin S.B."/>
            <person name="Grigoriev I.V."/>
        </authorList>
    </citation>
    <scope>NUCLEOTIDE SEQUENCE [LARGE SCALE GENOMIC DNA]</scope>
    <source>
        <strain evidence="2 3">CIRAD86</strain>
    </source>
</reference>
<dbReference type="HOGENOM" id="CLU_004184_6_3_1"/>
<gene>
    <name evidence="2" type="ORF">MYCFIDRAFT_18284</name>
</gene>
<proteinExistence type="predicted"/>
<dbReference type="eggNOG" id="ENOG502RHY9">
    <property type="taxonomic scope" value="Eukaryota"/>
</dbReference>
<sequence length="84" mass="9916">YDALSHCWGPQDFLCPLLLRDGIFPITRSVHDALQRIRYRNRDRYLWVDAVCINQEDDAEKSQQVSKMLTIFKKALHVVIWLGE</sequence>
<evidence type="ECO:0000313" key="3">
    <source>
        <dbReference type="Proteomes" id="UP000016932"/>
    </source>
</evidence>
<dbReference type="VEuPathDB" id="FungiDB:MYCFIDRAFT_18284"/>
<dbReference type="PANTHER" id="PTHR24148">
    <property type="entry name" value="ANKYRIN REPEAT DOMAIN-CONTAINING PROTEIN 39 HOMOLOG-RELATED"/>
    <property type="match status" value="1"/>
</dbReference>
<organism evidence="2 3">
    <name type="scientific">Pseudocercospora fijiensis (strain CIRAD86)</name>
    <name type="common">Black leaf streak disease fungus</name>
    <name type="synonym">Mycosphaerella fijiensis</name>
    <dbReference type="NCBI Taxonomy" id="383855"/>
    <lineage>
        <taxon>Eukaryota</taxon>
        <taxon>Fungi</taxon>
        <taxon>Dikarya</taxon>
        <taxon>Ascomycota</taxon>
        <taxon>Pezizomycotina</taxon>
        <taxon>Dothideomycetes</taxon>
        <taxon>Dothideomycetidae</taxon>
        <taxon>Mycosphaerellales</taxon>
        <taxon>Mycosphaerellaceae</taxon>
        <taxon>Pseudocercospora</taxon>
    </lineage>
</organism>
<evidence type="ECO:0000259" key="1">
    <source>
        <dbReference type="Pfam" id="PF06985"/>
    </source>
</evidence>
<name>M3ABJ6_PSEFD</name>
<dbReference type="KEGG" id="pfj:MYCFIDRAFT_18284"/>
<dbReference type="STRING" id="383855.M3ABJ6"/>
<feature type="domain" description="Heterokaryon incompatibility" evidence="1">
    <location>
        <begin position="1"/>
        <end position="84"/>
    </location>
</feature>
<dbReference type="InterPro" id="IPR010730">
    <property type="entry name" value="HET"/>
</dbReference>
<feature type="non-terminal residue" evidence="2">
    <location>
        <position position="1"/>
    </location>
</feature>
<dbReference type="InterPro" id="IPR052895">
    <property type="entry name" value="HetReg/Transcr_Mod"/>
</dbReference>
<feature type="non-terminal residue" evidence="2">
    <location>
        <position position="84"/>
    </location>
</feature>
<accession>M3ABJ6</accession>
<dbReference type="OrthoDB" id="3650339at2759"/>